<gene>
    <name evidence="2" type="ORF">F1721_00535</name>
</gene>
<dbReference type="EMBL" id="VWPH01000001">
    <property type="protein sequence ID" value="KAA5837996.1"/>
    <property type="molecule type" value="Genomic_DNA"/>
</dbReference>
<reference evidence="2 3" key="1">
    <citation type="submission" date="2019-09" db="EMBL/GenBank/DDBJ databases">
        <title>Draft genome sequence of the thermophilic Saccharopolyspora hirsuta VKM Ac-666T.</title>
        <authorList>
            <person name="Lobastova T.G."/>
            <person name="Fokina V."/>
            <person name="Bragin E.Y."/>
            <person name="Shtratnikova V.Y."/>
            <person name="Starodumova I.P."/>
            <person name="Tarlachkov S.V."/>
            <person name="Donova M.V."/>
        </authorList>
    </citation>
    <scope>NUCLEOTIDE SEQUENCE [LARGE SCALE GENOMIC DNA]</scope>
    <source>
        <strain evidence="2 3">VKM Ac-666</strain>
    </source>
</reference>
<dbReference type="InterPro" id="IPR011008">
    <property type="entry name" value="Dimeric_a/b-barrel"/>
</dbReference>
<feature type="domain" description="ABM" evidence="1">
    <location>
        <begin position="2"/>
        <end position="93"/>
    </location>
</feature>
<dbReference type="AlphaFoldDB" id="A0A5M7C6S2"/>
<evidence type="ECO:0000313" key="2">
    <source>
        <dbReference type="EMBL" id="KAA5837996.1"/>
    </source>
</evidence>
<dbReference type="OrthoDB" id="9798157at2"/>
<keyword evidence="2" id="KW-0503">Monooxygenase</keyword>
<dbReference type="Gene3D" id="3.30.70.100">
    <property type="match status" value="1"/>
</dbReference>
<comment type="caution">
    <text evidence="2">The sequence shown here is derived from an EMBL/GenBank/DDBJ whole genome shotgun (WGS) entry which is preliminary data.</text>
</comment>
<dbReference type="PROSITE" id="PS51725">
    <property type="entry name" value="ABM"/>
    <property type="match status" value="1"/>
</dbReference>
<dbReference type="RefSeq" id="WP_150064502.1">
    <property type="nucleotide sequence ID" value="NZ_VWPH01000001.1"/>
</dbReference>
<evidence type="ECO:0000259" key="1">
    <source>
        <dbReference type="PROSITE" id="PS51725"/>
    </source>
</evidence>
<dbReference type="GO" id="GO:0004497">
    <property type="term" value="F:monooxygenase activity"/>
    <property type="evidence" value="ECO:0007669"/>
    <property type="project" value="UniProtKB-KW"/>
</dbReference>
<name>A0A5M7C6S2_SACHI</name>
<evidence type="ECO:0000313" key="3">
    <source>
        <dbReference type="Proteomes" id="UP000323946"/>
    </source>
</evidence>
<dbReference type="SMR" id="A0A5M7C6S2"/>
<dbReference type="SUPFAM" id="SSF54909">
    <property type="entry name" value="Dimeric alpha+beta barrel"/>
    <property type="match status" value="1"/>
</dbReference>
<protein>
    <submittedName>
        <fullName evidence="2">Antibiotic biosynthesis monooxygenase</fullName>
    </submittedName>
</protein>
<accession>A0A5M7C6S2</accession>
<dbReference type="Pfam" id="PF03992">
    <property type="entry name" value="ABM"/>
    <property type="match status" value="1"/>
</dbReference>
<organism evidence="2 3">
    <name type="scientific">Saccharopolyspora hirsuta</name>
    <dbReference type="NCBI Taxonomy" id="1837"/>
    <lineage>
        <taxon>Bacteria</taxon>
        <taxon>Bacillati</taxon>
        <taxon>Actinomycetota</taxon>
        <taxon>Actinomycetes</taxon>
        <taxon>Pseudonocardiales</taxon>
        <taxon>Pseudonocardiaceae</taxon>
        <taxon>Saccharopolyspora</taxon>
    </lineage>
</organism>
<sequence>MIIEIAHIRINTGSGAAFEAAVAEAVPVFLAAGGCHGVRLVRSVEDPLLYRLLVEWETVEHHTVTFRASAGFARWRELASPHFAEPPAVEHLVDALPR</sequence>
<keyword evidence="2" id="KW-0560">Oxidoreductase</keyword>
<keyword evidence="3" id="KW-1185">Reference proteome</keyword>
<dbReference type="Proteomes" id="UP000323946">
    <property type="component" value="Unassembled WGS sequence"/>
</dbReference>
<proteinExistence type="predicted"/>
<dbReference type="InterPro" id="IPR007138">
    <property type="entry name" value="ABM_dom"/>
</dbReference>